<gene>
    <name evidence="2" type="primary">LOC111117481</name>
</gene>
<evidence type="ECO:0000313" key="2">
    <source>
        <dbReference type="RefSeq" id="XP_022312328.1"/>
    </source>
</evidence>
<evidence type="ECO:0000313" key="1">
    <source>
        <dbReference type="Proteomes" id="UP000694844"/>
    </source>
</evidence>
<dbReference type="RefSeq" id="XP_022312328.1">
    <property type="nucleotide sequence ID" value="XM_022456620.1"/>
</dbReference>
<accession>A0A8B8C9A4</accession>
<keyword evidence="1" id="KW-1185">Reference proteome</keyword>
<dbReference type="KEGG" id="cvn:111117481"/>
<organism evidence="1 2">
    <name type="scientific">Crassostrea virginica</name>
    <name type="common">Eastern oyster</name>
    <dbReference type="NCBI Taxonomy" id="6565"/>
    <lineage>
        <taxon>Eukaryota</taxon>
        <taxon>Metazoa</taxon>
        <taxon>Spiralia</taxon>
        <taxon>Lophotrochozoa</taxon>
        <taxon>Mollusca</taxon>
        <taxon>Bivalvia</taxon>
        <taxon>Autobranchia</taxon>
        <taxon>Pteriomorphia</taxon>
        <taxon>Ostreida</taxon>
        <taxon>Ostreoidea</taxon>
        <taxon>Ostreidae</taxon>
        <taxon>Crassostrea</taxon>
    </lineage>
</organism>
<reference evidence="2" key="1">
    <citation type="submission" date="2025-08" db="UniProtKB">
        <authorList>
            <consortium name="RefSeq"/>
        </authorList>
    </citation>
    <scope>IDENTIFICATION</scope>
    <source>
        <tissue evidence="2">Whole sample</tissue>
    </source>
</reference>
<name>A0A8B8C9A4_CRAVI</name>
<protein>
    <submittedName>
        <fullName evidence="2">Uncharacterized protein LOC111117481</fullName>
    </submittedName>
</protein>
<dbReference type="Proteomes" id="UP000694844">
    <property type="component" value="Chromosome 10"/>
</dbReference>
<sequence length="268" mass="29316">MILLHFFVITQVAASLLDLSSISEGFSDEDKVNLTLTIDCDFSGIEVSIHTNKTYFSELTLQCDDKSCHGNTSVGYGLTNQTLDVSFPYRHSDHGGKYINFRTTCNNLTSILDHALLTPCLSGFTGNATVVGSNVTLYCGHSLFKKSTSGIRITHEGQDLAKCDVKNCYPGTGLLNGVYIEVGYQTDMLFFCRMDGAVFNLTDKIIELTSTTILNTFSTTMMITHDTSSPTSQSVLSMSTSLLTERSCVGYIRTCILVAFAIAISYIK</sequence>
<dbReference type="GeneID" id="111117481"/>
<proteinExistence type="predicted"/>
<dbReference type="AlphaFoldDB" id="A0A8B8C9A4"/>